<sequence>MDVEDKLFPLFVAGSLLPLSVLKQEASIFSHGGQDYMYIQEDFSSLQREAERRSALDRVFVEMNVKTASIDKNSQDKNMLQLRAILKGGASYLNQQN</sequence>
<dbReference type="Proteomes" id="UP001431209">
    <property type="component" value="Unassembled WGS sequence"/>
</dbReference>
<dbReference type="EMBL" id="JAOPGA020001230">
    <property type="protein sequence ID" value="KAL0486396.1"/>
    <property type="molecule type" value="Genomic_DNA"/>
</dbReference>
<dbReference type="EMBL" id="JAOPGA020000441">
    <property type="protein sequence ID" value="KAL0478596.1"/>
    <property type="molecule type" value="Genomic_DNA"/>
</dbReference>
<protein>
    <submittedName>
        <fullName evidence="2">TrpB</fullName>
    </submittedName>
</protein>
<proteinExistence type="predicted"/>
<name>A0AAW2ZCD5_9EUKA</name>
<comment type="caution">
    <text evidence="2">The sequence shown here is derived from an EMBL/GenBank/DDBJ whole genome shotgun (WGS) entry which is preliminary data.</text>
</comment>
<keyword evidence="3" id="KW-1185">Reference proteome</keyword>
<accession>A0AAW2ZCD5</accession>
<reference evidence="2 3" key="1">
    <citation type="submission" date="2024-03" db="EMBL/GenBank/DDBJ databases">
        <title>The Acrasis kona genome and developmental transcriptomes reveal deep origins of eukaryotic multicellular pathways.</title>
        <authorList>
            <person name="Sheikh S."/>
            <person name="Fu C.-J."/>
            <person name="Brown M.W."/>
            <person name="Baldauf S.L."/>
        </authorList>
    </citation>
    <scope>NUCLEOTIDE SEQUENCE [LARGE SCALE GENOMIC DNA]</scope>
    <source>
        <strain evidence="2 3">ATCC MYA-3509</strain>
    </source>
</reference>
<organism evidence="2 3">
    <name type="scientific">Acrasis kona</name>
    <dbReference type="NCBI Taxonomy" id="1008807"/>
    <lineage>
        <taxon>Eukaryota</taxon>
        <taxon>Discoba</taxon>
        <taxon>Heterolobosea</taxon>
        <taxon>Tetramitia</taxon>
        <taxon>Eutetramitia</taxon>
        <taxon>Acrasidae</taxon>
        <taxon>Acrasis</taxon>
    </lineage>
</organism>
<gene>
    <name evidence="2" type="ORF">AKO1_001387</name>
    <name evidence="1" type="ORF">AKO1_005073</name>
</gene>
<evidence type="ECO:0000313" key="1">
    <source>
        <dbReference type="EMBL" id="KAL0478596.1"/>
    </source>
</evidence>
<evidence type="ECO:0000313" key="2">
    <source>
        <dbReference type="EMBL" id="KAL0486396.1"/>
    </source>
</evidence>
<dbReference type="AlphaFoldDB" id="A0AAW2ZCD5"/>
<evidence type="ECO:0000313" key="3">
    <source>
        <dbReference type="Proteomes" id="UP001431209"/>
    </source>
</evidence>